<reference evidence="6" key="1">
    <citation type="submission" date="2022-08" db="EMBL/GenBank/DDBJ databases">
        <title>Whole genome sequencing of non-tuberculosis mycobacteria type-strains.</title>
        <authorList>
            <person name="Igarashi Y."/>
            <person name="Osugi A."/>
            <person name="Mitarai S."/>
        </authorList>
    </citation>
    <scope>NUCLEOTIDE SEQUENCE</scope>
    <source>
        <strain evidence="6">DSM 45127</strain>
    </source>
</reference>
<dbReference type="GO" id="GO:0005524">
    <property type="term" value="F:ATP binding"/>
    <property type="evidence" value="ECO:0007669"/>
    <property type="project" value="UniProtKB-KW"/>
</dbReference>
<dbReference type="EMBL" id="CP092488">
    <property type="protein sequence ID" value="UMB69513.1"/>
    <property type="molecule type" value="Genomic_DNA"/>
</dbReference>
<keyword evidence="4" id="KW-1278">Translocase</keyword>
<dbReference type="Pfam" id="PF00005">
    <property type="entry name" value="ABC_tran"/>
    <property type="match status" value="1"/>
</dbReference>
<dbReference type="PANTHER" id="PTHR43423">
    <property type="entry name" value="ABC TRANSPORTER I FAMILY MEMBER 17"/>
    <property type="match status" value="1"/>
</dbReference>
<organism evidence="6 7">
    <name type="scientific">Mycobacterium paraterrae</name>
    <dbReference type="NCBI Taxonomy" id="577492"/>
    <lineage>
        <taxon>Bacteria</taxon>
        <taxon>Bacillati</taxon>
        <taxon>Actinomycetota</taxon>
        <taxon>Actinomycetes</taxon>
        <taxon>Mycobacteriales</taxon>
        <taxon>Mycobacteriaceae</taxon>
        <taxon>Mycobacterium</taxon>
    </lineage>
</organism>
<feature type="domain" description="ABC transporter" evidence="5">
    <location>
        <begin position="4"/>
        <end position="217"/>
    </location>
</feature>
<dbReference type="InterPro" id="IPR027417">
    <property type="entry name" value="P-loop_NTPase"/>
</dbReference>
<keyword evidence="2" id="KW-0547">Nucleotide-binding</keyword>
<dbReference type="Proteomes" id="UP001055336">
    <property type="component" value="Chromosome"/>
</dbReference>
<evidence type="ECO:0000256" key="4">
    <source>
        <dbReference type="ARBA" id="ARBA00022967"/>
    </source>
</evidence>
<dbReference type="InterPro" id="IPR015856">
    <property type="entry name" value="ABC_transpr_CbiO/EcfA_su"/>
</dbReference>
<keyword evidence="7" id="KW-1185">Reference proteome</keyword>
<dbReference type="SMART" id="SM00382">
    <property type="entry name" value="AAA"/>
    <property type="match status" value="1"/>
</dbReference>
<evidence type="ECO:0000313" key="7">
    <source>
        <dbReference type="Proteomes" id="UP001055336"/>
    </source>
</evidence>
<dbReference type="CDD" id="cd03225">
    <property type="entry name" value="ABC_cobalt_CbiO_domain1"/>
    <property type="match status" value="1"/>
</dbReference>
<dbReference type="InterPro" id="IPR003593">
    <property type="entry name" value="AAA+_ATPase"/>
</dbReference>
<accession>A0ABY3VPS9</accession>
<dbReference type="RefSeq" id="WP_240261245.1">
    <property type="nucleotide sequence ID" value="NZ_CP092488.2"/>
</dbReference>
<dbReference type="SUPFAM" id="SSF52540">
    <property type="entry name" value="P-loop containing nucleoside triphosphate hydrolases"/>
    <property type="match status" value="1"/>
</dbReference>
<evidence type="ECO:0000256" key="2">
    <source>
        <dbReference type="ARBA" id="ARBA00022741"/>
    </source>
</evidence>
<evidence type="ECO:0000256" key="3">
    <source>
        <dbReference type="ARBA" id="ARBA00022840"/>
    </source>
</evidence>
<keyword evidence="1" id="KW-0813">Transport</keyword>
<sequence length="218" mass="22580">MDGFHLEQVTVTRGPSTLLAQVSATISAGRCTAVTGASGAGKSTLLRLLNRLTEPTTGRITLDGVPLTELDVLALRRRVAMVAQTPVLLTNRVLDEVRVGRQDLPEAAAVDLIARVGLAPSFLERATAELSGGEVQRLALARALAVEPSMLLLDEPTSALDEASAEVVGALVGDFVSAGGTVVLVSHDQGLIGSVAGQVLVLDHGHVVASHAKAMSWN</sequence>
<keyword evidence="3 6" id="KW-0067">ATP-binding</keyword>
<name>A0ABY3VPS9_9MYCO</name>
<evidence type="ECO:0000256" key="1">
    <source>
        <dbReference type="ARBA" id="ARBA00022448"/>
    </source>
</evidence>
<gene>
    <name evidence="6" type="ORF">MKK62_24780</name>
</gene>
<dbReference type="PANTHER" id="PTHR43423:SF1">
    <property type="entry name" value="ABC TRANSPORTER I FAMILY MEMBER 17"/>
    <property type="match status" value="1"/>
</dbReference>
<dbReference type="PROSITE" id="PS50893">
    <property type="entry name" value="ABC_TRANSPORTER_2"/>
    <property type="match status" value="1"/>
</dbReference>
<protein>
    <submittedName>
        <fullName evidence="6">Energy-coupling factor ABC transporter ATP-binding protein</fullName>
    </submittedName>
</protein>
<evidence type="ECO:0000313" key="6">
    <source>
        <dbReference type="EMBL" id="UMB69513.1"/>
    </source>
</evidence>
<dbReference type="Gene3D" id="3.40.50.300">
    <property type="entry name" value="P-loop containing nucleotide triphosphate hydrolases"/>
    <property type="match status" value="1"/>
</dbReference>
<proteinExistence type="predicted"/>
<dbReference type="InterPro" id="IPR003439">
    <property type="entry name" value="ABC_transporter-like_ATP-bd"/>
</dbReference>
<evidence type="ECO:0000259" key="5">
    <source>
        <dbReference type="PROSITE" id="PS50893"/>
    </source>
</evidence>